<dbReference type="AlphaFoldDB" id="A0A8I3A6I3"/>
<dbReference type="OrthoDB" id="2669721at2759"/>
<accession>A0A8I3A6I3</accession>
<sequence length="72" mass="7832">MSYSIVASCQATQEICVINVKDICSVVGMIPHSITLAGGERESRFFVLEQPGLNITHFFGPNDEDDELDGGE</sequence>
<evidence type="ECO:0000313" key="1">
    <source>
        <dbReference type="EMBL" id="KAG6372216.1"/>
    </source>
</evidence>
<dbReference type="EMBL" id="JAGFBS010000029">
    <property type="protein sequence ID" value="KAG6372216.1"/>
    <property type="molecule type" value="Genomic_DNA"/>
</dbReference>
<gene>
    <name evidence="1" type="ORF">JVT61DRAFT_8013</name>
</gene>
<comment type="caution">
    <text evidence="1">The sequence shown here is derived from an EMBL/GenBank/DDBJ whole genome shotgun (WGS) entry which is preliminary data.</text>
</comment>
<keyword evidence="2" id="KW-1185">Reference proteome</keyword>
<proteinExistence type="predicted"/>
<name>A0A8I3A6I3_9AGAM</name>
<reference evidence="1" key="1">
    <citation type="submission" date="2021-03" db="EMBL/GenBank/DDBJ databases">
        <title>Evolutionary innovations through gain and loss of genes in the ectomycorrhizal Boletales.</title>
        <authorList>
            <person name="Wu G."/>
            <person name="Miyauchi S."/>
            <person name="Morin E."/>
            <person name="Yang Z.-L."/>
            <person name="Xu J."/>
            <person name="Martin F.M."/>
        </authorList>
    </citation>
    <scope>NUCLEOTIDE SEQUENCE</scope>
    <source>
        <strain evidence="1">BR01</strain>
    </source>
</reference>
<protein>
    <submittedName>
        <fullName evidence="1">Uncharacterized protein</fullName>
    </submittedName>
</protein>
<evidence type="ECO:0000313" key="2">
    <source>
        <dbReference type="Proteomes" id="UP000683000"/>
    </source>
</evidence>
<dbReference type="Proteomes" id="UP000683000">
    <property type="component" value="Unassembled WGS sequence"/>
</dbReference>
<organism evidence="1 2">
    <name type="scientific">Boletus reticuloceps</name>
    <dbReference type="NCBI Taxonomy" id="495285"/>
    <lineage>
        <taxon>Eukaryota</taxon>
        <taxon>Fungi</taxon>
        <taxon>Dikarya</taxon>
        <taxon>Basidiomycota</taxon>
        <taxon>Agaricomycotina</taxon>
        <taxon>Agaricomycetes</taxon>
        <taxon>Agaricomycetidae</taxon>
        <taxon>Boletales</taxon>
        <taxon>Boletineae</taxon>
        <taxon>Boletaceae</taxon>
        <taxon>Boletoideae</taxon>
        <taxon>Boletus</taxon>
    </lineage>
</organism>